<proteinExistence type="predicted"/>
<dbReference type="EMBL" id="VCDI01000008">
    <property type="protein sequence ID" value="TLU71161.1"/>
    <property type="molecule type" value="Genomic_DNA"/>
</dbReference>
<gene>
    <name evidence="1" type="ORF">FE263_18500</name>
</gene>
<reference evidence="1 2" key="1">
    <citation type="submission" date="2019-05" db="EMBL/GenBank/DDBJ databases">
        <authorList>
            <person name="Pankratov T."/>
            <person name="Grouzdev D."/>
        </authorList>
    </citation>
    <scope>NUCLEOTIDE SEQUENCE [LARGE SCALE GENOMIC DNA]</scope>
    <source>
        <strain evidence="1 2">KEBCLARHB70R</strain>
    </source>
</reference>
<evidence type="ECO:0000313" key="1">
    <source>
        <dbReference type="EMBL" id="TLU71161.1"/>
    </source>
</evidence>
<accession>A0A5R9J6C3</accession>
<organism evidence="1 2">
    <name type="scientific">Lichenicoccus roseus</name>
    <dbReference type="NCBI Taxonomy" id="2683649"/>
    <lineage>
        <taxon>Bacteria</taxon>
        <taxon>Pseudomonadati</taxon>
        <taxon>Pseudomonadota</taxon>
        <taxon>Alphaproteobacteria</taxon>
        <taxon>Acetobacterales</taxon>
        <taxon>Acetobacteraceae</taxon>
        <taxon>Lichenicoccus</taxon>
    </lineage>
</organism>
<protein>
    <submittedName>
        <fullName evidence="1">Uncharacterized protein</fullName>
    </submittedName>
</protein>
<comment type="caution">
    <text evidence="1">The sequence shown here is derived from an EMBL/GenBank/DDBJ whole genome shotgun (WGS) entry which is preliminary data.</text>
</comment>
<evidence type="ECO:0000313" key="2">
    <source>
        <dbReference type="Proteomes" id="UP000305654"/>
    </source>
</evidence>
<dbReference type="AlphaFoldDB" id="A0A5R9J6C3"/>
<sequence length="108" mass="12160">MDHRDTVNQQQLALATAFREAVAALAAHDWALAKTLECRGGVQPALERIDEYDAKKYRPAKLREKAALKKVEGKASARRASRRRLKIADRPAHVPVIIRRAIRLPAEE</sequence>
<dbReference type="RefSeq" id="WP_138327518.1">
    <property type="nucleotide sequence ID" value="NZ_VCDI01000008.1"/>
</dbReference>
<keyword evidence="2" id="KW-1185">Reference proteome</keyword>
<dbReference type="Proteomes" id="UP000305654">
    <property type="component" value="Unassembled WGS sequence"/>
</dbReference>
<name>A0A5R9J6C3_9PROT</name>